<keyword evidence="3" id="KW-1185">Reference proteome</keyword>
<organism evidence="2 3">
    <name type="scientific">Posidoniimonas corsicana</name>
    <dbReference type="NCBI Taxonomy" id="1938618"/>
    <lineage>
        <taxon>Bacteria</taxon>
        <taxon>Pseudomonadati</taxon>
        <taxon>Planctomycetota</taxon>
        <taxon>Planctomycetia</taxon>
        <taxon>Pirellulales</taxon>
        <taxon>Lacipirellulaceae</taxon>
        <taxon>Posidoniimonas</taxon>
    </lineage>
</organism>
<protein>
    <recommendedName>
        <fullName evidence="4">Protease PrsW</fullName>
    </recommendedName>
</protein>
<dbReference type="GO" id="GO:0008233">
    <property type="term" value="F:peptidase activity"/>
    <property type="evidence" value="ECO:0007669"/>
    <property type="project" value="InterPro"/>
</dbReference>
<feature type="transmembrane region" description="Helical" evidence="1">
    <location>
        <begin position="268"/>
        <end position="291"/>
    </location>
</feature>
<keyword evidence="1" id="KW-0472">Membrane</keyword>
<feature type="transmembrane region" description="Helical" evidence="1">
    <location>
        <begin position="465"/>
        <end position="485"/>
    </location>
</feature>
<dbReference type="PANTHER" id="PTHR36844">
    <property type="entry name" value="PROTEASE PRSW"/>
    <property type="match status" value="1"/>
</dbReference>
<comment type="caution">
    <text evidence="2">The sequence shown here is derived from an EMBL/GenBank/DDBJ whole genome shotgun (WGS) entry which is preliminary data.</text>
</comment>
<evidence type="ECO:0000313" key="2">
    <source>
        <dbReference type="EMBL" id="TWT33975.1"/>
    </source>
</evidence>
<dbReference type="EMBL" id="SIHJ01000002">
    <property type="protein sequence ID" value="TWT33975.1"/>
    <property type="molecule type" value="Genomic_DNA"/>
</dbReference>
<feature type="transmembrane region" description="Helical" evidence="1">
    <location>
        <begin position="380"/>
        <end position="398"/>
    </location>
</feature>
<dbReference type="AlphaFoldDB" id="A0A5C5V8A0"/>
<proteinExistence type="predicted"/>
<dbReference type="Pfam" id="PF13367">
    <property type="entry name" value="PrsW-protease"/>
    <property type="match status" value="1"/>
</dbReference>
<feature type="transmembrane region" description="Helical" evidence="1">
    <location>
        <begin position="16"/>
        <end position="38"/>
    </location>
</feature>
<dbReference type="InterPro" id="IPR026898">
    <property type="entry name" value="PrsW"/>
</dbReference>
<gene>
    <name evidence="2" type="ORF">KOR34_38110</name>
</gene>
<feature type="transmembrane region" description="Helical" evidence="1">
    <location>
        <begin position="311"/>
        <end position="336"/>
    </location>
</feature>
<accession>A0A5C5V8A0</accession>
<dbReference type="PANTHER" id="PTHR36844:SF1">
    <property type="entry name" value="PROTEASE PRSW"/>
    <property type="match status" value="1"/>
</dbReference>
<keyword evidence="1" id="KW-1133">Transmembrane helix</keyword>
<feature type="transmembrane region" description="Helical" evidence="1">
    <location>
        <begin position="491"/>
        <end position="513"/>
    </location>
</feature>
<evidence type="ECO:0000313" key="3">
    <source>
        <dbReference type="Proteomes" id="UP000316714"/>
    </source>
</evidence>
<evidence type="ECO:0000256" key="1">
    <source>
        <dbReference type="SAM" id="Phobius"/>
    </source>
</evidence>
<name>A0A5C5V8A0_9BACT</name>
<sequence length="523" mass="57161">MPWPDNLARRSHDPGFLWRVAIGIVAAGFVVSLLVRWLPGERAGDPMVRALLQASSSPQDPWAAVRQMLAEPNLSYYDILHSAWMIGAVYDPPPPADLFDTAAGAWGQEAADVGNELALSIADKEPTPDLRRIAAVRPPVPYANYALALSLPEATDPQEAYDALRVEGGLPNAEPARQMLVDELIANDRWDELTELAGSPDYRSLIPYYAIASRAAERGDWLTVLRLSPHTLVHRLETGPAVLAGFTGLCWLAFLLHAGRFREGGVSWLLCIVAVALGACSIPLTHFFIYYQEYGWGLEASNELLPGLKYYILGVGLREELAKLILMLPVIPVLVYKRSELQALFVCACVGLGFAIVENIGYFGGDLGTSSIGRLTTANFMHMSLTGLVGLSVCRACWHPKSLGPEAVAVFCVAAILHGLYDAFIALPALSTDWDIIGSFIFLAMVFQFFREFRGANHNQTYRLSVSFTFTVGVALVTSATYVYLSSQVGQMMALRLLTMDLVGSAVMVYLFLREAPESLIDA</sequence>
<feature type="transmembrane region" description="Helical" evidence="1">
    <location>
        <begin position="343"/>
        <end position="360"/>
    </location>
</feature>
<keyword evidence="1" id="KW-0812">Transmembrane</keyword>
<reference evidence="2 3" key="1">
    <citation type="submission" date="2019-02" db="EMBL/GenBank/DDBJ databases">
        <title>Deep-cultivation of Planctomycetes and their phenomic and genomic characterization uncovers novel biology.</title>
        <authorList>
            <person name="Wiegand S."/>
            <person name="Jogler M."/>
            <person name="Boedeker C."/>
            <person name="Pinto D."/>
            <person name="Vollmers J."/>
            <person name="Rivas-Marin E."/>
            <person name="Kohn T."/>
            <person name="Peeters S.H."/>
            <person name="Heuer A."/>
            <person name="Rast P."/>
            <person name="Oberbeckmann S."/>
            <person name="Bunk B."/>
            <person name="Jeske O."/>
            <person name="Meyerdierks A."/>
            <person name="Storesund J.E."/>
            <person name="Kallscheuer N."/>
            <person name="Luecker S."/>
            <person name="Lage O.M."/>
            <person name="Pohl T."/>
            <person name="Merkel B.J."/>
            <person name="Hornburger P."/>
            <person name="Mueller R.-W."/>
            <person name="Bruemmer F."/>
            <person name="Labrenz M."/>
            <person name="Spormann A.M."/>
            <person name="Op Den Camp H."/>
            <person name="Overmann J."/>
            <person name="Amann R."/>
            <person name="Jetten M.S.M."/>
            <person name="Mascher T."/>
            <person name="Medema M.H."/>
            <person name="Devos D.P."/>
            <person name="Kaster A.-K."/>
            <person name="Ovreas L."/>
            <person name="Rohde M."/>
            <person name="Galperin M.Y."/>
            <person name="Jogler C."/>
        </authorList>
    </citation>
    <scope>NUCLEOTIDE SEQUENCE [LARGE SCALE GENOMIC DNA]</scope>
    <source>
        <strain evidence="2 3">KOR34</strain>
    </source>
</reference>
<feature type="transmembrane region" description="Helical" evidence="1">
    <location>
        <begin position="436"/>
        <end position="453"/>
    </location>
</feature>
<dbReference type="OrthoDB" id="243071at2"/>
<feature type="transmembrane region" description="Helical" evidence="1">
    <location>
        <begin position="407"/>
        <end position="430"/>
    </location>
</feature>
<dbReference type="RefSeq" id="WP_146567037.1">
    <property type="nucleotide sequence ID" value="NZ_SIHJ01000002.1"/>
</dbReference>
<evidence type="ECO:0008006" key="4">
    <source>
        <dbReference type="Google" id="ProtNLM"/>
    </source>
</evidence>
<dbReference type="Proteomes" id="UP000316714">
    <property type="component" value="Unassembled WGS sequence"/>
</dbReference>